<evidence type="ECO:0000256" key="1">
    <source>
        <dbReference type="SAM" id="Coils"/>
    </source>
</evidence>
<dbReference type="EMBL" id="CAJJDM010000016">
    <property type="protein sequence ID" value="CAD8052277.1"/>
    <property type="molecule type" value="Genomic_DNA"/>
</dbReference>
<evidence type="ECO:0000313" key="4">
    <source>
        <dbReference type="Proteomes" id="UP000688137"/>
    </source>
</evidence>
<proteinExistence type="predicted"/>
<feature type="compositionally biased region" description="Basic and acidic residues" evidence="2">
    <location>
        <begin position="116"/>
        <end position="125"/>
    </location>
</feature>
<sequence>MQKYFNKKSKSPFLNDKSPKVGNSSKDQSINNENITREQTIEKLILQLDLIRRKHEQEKREMTEAFNLQIQTKIKQHQLLENEYQQKNQLLEQLLFQEQSKTIHLTRIFQDKQKSIATNDKDSQRNKFQQSETQQDSQRYNTKVQIKQTPKDNSVKMLLEIINNIQANIVRHSKIKRLNISWIDYEILETDLQKQKDLSKSLAKINQIFDKFFSIINDNSAPSLSPYRVTNTPTQFYNIDKQVSTNKEQVKTKLCNIQTQTTDIITKTHKIVQTDLSNKLSKLIQTDPIEQNQNKEVQSLDKFINQKEITQKNSSSSTTQLIISQNQTQQTENLKGQFEICNTLQISLNNKINQVKIKQISTEVQTDHIDRESLIKQIKHNSKITEKDEEDEEEQNIETKKQKLQFDKDIENDSESIFDCNKPDYDSVIEHHEELVDLKRECEEKNDKIINLEITIQQLLKEQGLFQFDNVITSEQHNLQELLSNKWLIKLKDHEAQQKQTIGILGQDLNFIKNTIKAIFNQEQQINLSLNQFAVQYYDNEFLENYKLDIMIKQIQFPEKIIVNSRLNYEHQQFQKFWIDFMINYCSVFIYLCNNCNEDDLRMIDYLKENNKKLVIITFNDLQIENFYNYNNYKQNIDYQILKIQENKNILSSVCKEILQSDWEWVEVDDSLLVQLQSHIQNIIGNQDCIQLQIKEDGIFEISVINDELNYDSLLTFPYIKSKEQQDDQIELCLELWEFGQIQDVKCVETQILIVIDSYILLEQMDIKTQLHSIDDNKILLSIIK</sequence>
<gene>
    <name evidence="3" type="ORF">PPRIM_AZ9-3.1.T0190102</name>
</gene>
<dbReference type="Proteomes" id="UP000688137">
    <property type="component" value="Unassembled WGS sequence"/>
</dbReference>
<protein>
    <submittedName>
        <fullName evidence="3">Uncharacterized protein</fullName>
    </submittedName>
</protein>
<organism evidence="3 4">
    <name type="scientific">Paramecium primaurelia</name>
    <dbReference type="NCBI Taxonomy" id="5886"/>
    <lineage>
        <taxon>Eukaryota</taxon>
        <taxon>Sar</taxon>
        <taxon>Alveolata</taxon>
        <taxon>Ciliophora</taxon>
        <taxon>Intramacronucleata</taxon>
        <taxon>Oligohymenophorea</taxon>
        <taxon>Peniculida</taxon>
        <taxon>Parameciidae</taxon>
        <taxon>Paramecium</taxon>
    </lineage>
</organism>
<feature type="region of interest" description="Disordered" evidence="2">
    <location>
        <begin position="1"/>
        <end position="32"/>
    </location>
</feature>
<accession>A0A8S1KCE3</accession>
<dbReference type="OMA" id="WIDYEIL"/>
<feature type="compositionally biased region" description="Basic residues" evidence="2">
    <location>
        <begin position="1"/>
        <end position="10"/>
    </location>
</feature>
<feature type="region of interest" description="Disordered" evidence="2">
    <location>
        <begin position="116"/>
        <end position="141"/>
    </location>
</feature>
<dbReference type="AlphaFoldDB" id="A0A8S1KCE3"/>
<feature type="compositionally biased region" description="Acidic residues" evidence="2">
    <location>
        <begin position="387"/>
        <end position="396"/>
    </location>
</feature>
<feature type="region of interest" description="Disordered" evidence="2">
    <location>
        <begin position="382"/>
        <end position="401"/>
    </location>
</feature>
<name>A0A8S1KCE3_PARPR</name>
<evidence type="ECO:0000313" key="3">
    <source>
        <dbReference type="EMBL" id="CAD8052277.1"/>
    </source>
</evidence>
<reference evidence="3" key="1">
    <citation type="submission" date="2021-01" db="EMBL/GenBank/DDBJ databases">
        <authorList>
            <consortium name="Genoscope - CEA"/>
            <person name="William W."/>
        </authorList>
    </citation>
    <scope>NUCLEOTIDE SEQUENCE</scope>
</reference>
<feature type="coiled-coil region" evidence="1">
    <location>
        <begin position="428"/>
        <end position="462"/>
    </location>
</feature>
<keyword evidence="1" id="KW-0175">Coiled coil</keyword>
<feature type="compositionally biased region" description="Polar residues" evidence="2">
    <location>
        <begin position="21"/>
        <end position="32"/>
    </location>
</feature>
<feature type="coiled-coil region" evidence="1">
    <location>
        <begin position="41"/>
        <end position="97"/>
    </location>
</feature>
<feature type="compositionally biased region" description="Polar residues" evidence="2">
    <location>
        <begin position="126"/>
        <end position="141"/>
    </location>
</feature>
<comment type="caution">
    <text evidence="3">The sequence shown here is derived from an EMBL/GenBank/DDBJ whole genome shotgun (WGS) entry which is preliminary data.</text>
</comment>
<evidence type="ECO:0000256" key="2">
    <source>
        <dbReference type="SAM" id="MobiDB-lite"/>
    </source>
</evidence>
<keyword evidence="4" id="KW-1185">Reference proteome</keyword>